<gene>
    <name evidence="2" type="ORF">KQX54_020859</name>
</gene>
<sequence length="111" mass="12894">MININKHKQPLNSYCPKGGFIDPLSHTQETWCKRWWHISQRGLSTTTSTFGPTISPILSKEQKESKDTKHQSQHQQKALKDSKNEKDHPVEPDSTTQSDTYIVEIRNKFYP</sequence>
<feature type="compositionally biased region" description="Basic and acidic residues" evidence="1">
    <location>
        <begin position="78"/>
        <end position="91"/>
    </location>
</feature>
<dbReference type="EMBL" id="JAHXZJ010000001">
    <property type="protein sequence ID" value="KAH0568433.1"/>
    <property type="molecule type" value="Genomic_DNA"/>
</dbReference>
<protein>
    <submittedName>
        <fullName evidence="2">Uncharacterized protein</fullName>
    </submittedName>
</protein>
<keyword evidence="3" id="KW-1185">Reference proteome</keyword>
<name>A0AAV7J973_COTGL</name>
<feature type="compositionally biased region" description="Basic and acidic residues" evidence="1">
    <location>
        <begin position="60"/>
        <end position="70"/>
    </location>
</feature>
<accession>A0AAV7J973</accession>
<dbReference type="AlphaFoldDB" id="A0AAV7J973"/>
<comment type="caution">
    <text evidence="2">The sequence shown here is derived from an EMBL/GenBank/DDBJ whole genome shotgun (WGS) entry which is preliminary data.</text>
</comment>
<dbReference type="Proteomes" id="UP000826195">
    <property type="component" value="Unassembled WGS sequence"/>
</dbReference>
<reference evidence="2 3" key="1">
    <citation type="journal article" date="2021" name="J. Hered.">
        <title>A chromosome-level genome assembly of the parasitoid wasp, Cotesia glomerata (Hymenoptera: Braconidae).</title>
        <authorList>
            <person name="Pinto B.J."/>
            <person name="Weis J.J."/>
            <person name="Gamble T."/>
            <person name="Ode P.J."/>
            <person name="Paul R."/>
            <person name="Zaspel J.M."/>
        </authorList>
    </citation>
    <scope>NUCLEOTIDE SEQUENCE [LARGE SCALE GENOMIC DNA]</scope>
    <source>
        <strain evidence="2">CgM1</strain>
    </source>
</reference>
<evidence type="ECO:0000313" key="2">
    <source>
        <dbReference type="EMBL" id="KAH0568433.1"/>
    </source>
</evidence>
<feature type="region of interest" description="Disordered" evidence="1">
    <location>
        <begin position="44"/>
        <end position="111"/>
    </location>
</feature>
<evidence type="ECO:0000313" key="3">
    <source>
        <dbReference type="Proteomes" id="UP000826195"/>
    </source>
</evidence>
<evidence type="ECO:0000256" key="1">
    <source>
        <dbReference type="SAM" id="MobiDB-lite"/>
    </source>
</evidence>
<proteinExistence type="predicted"/>
<organism evidence="2 3">
    <name type="scientific">Cotesia glomerata</name>
    <name type="common">Lepidopteran parasitic wasp</name>
    <name type="synonym">Apanteles glomeratus</name>
    <dbReference type="NCBI Taxonomy" id="32391"/>
    <lineage>
        <taxon>Eukaryota</taxon>
        <taxon>Metazoa</taxon>
        <taxon>Ecdysozoa</taxon>
        <taxon>Arthropoda</taxon>
        <taxon>Hexapoda</taxon>
        <taxon>Insecta</taxon>
        <taxon>Pterygota</taxon>
        <taxon>Neoptera</taxon>
        <taxon>Endopterygota</taxon>
        <taxon>Hymenoptera</taxon>
        <taxon>Apocrita</taxon>
        <taxon>Ichneumonoidea</taxon>
        <taxon>Braconidae</taxon>
        <taxon>Microgastrinae</taxon>
        <taxon>Cotesia</taxon>
    </lineage>
</organism>